<feature type="region of interest" description="Disordered" evidence="1">
    <location>
        <begin position="1"/>
        <end position="32"/>
    </location>
</feature>
<dbReference type="EMBL" id="PGCJ01000252">
    <property type="protein sequence ID" value="PLW35737.1"/>
    <property type="molecule type" value="Genomic_DNA"/>
</dbReference>
<gene>
    <name evidence="2" type="ORF">PCANC_23708</name>
</gene>
<reference evidence="2 3" key="1">
    <citation type="submission" date="2017-11" db="EMBL/GenBank/DDBJ databases">
        <title>De novo assembly and phasing of dikaryotic genomes from two isolates of Puccinia coronata f. sp. avenae, the causal agent of oat crown rust.</title>
        <authorList>
            <person name="Miller M.E."/>
            <person name="Zhang Y."/>
            <person name="Omidvar V."/>
            <person name="Sperschneider J."/>
            <person name="Schwessinger B."/>
            <person name="Raley C."/>
            <person name="Palmer J.M."/>
            <person name="Garnica D."/>
            <person name="Upadhyaya N."/>
            <person name="Rathjen J."/>
            <person name="Taylor J.M."/>
            <person name="Park R.F."/>
            <person name="Dodds P.N."/>
            <person name="Hirsch C.D."/>
            <person name="Kianian S.F."/>
            <person name="Figueroa M."/>
        </authorList>
    </citation>
    <scope>NUCLEOTIDE SEQUENCE [LARGE SCALE GENOMIC DNA]</scope>
    <source>
        <strain evidence="2">12NC29</strain>
    </source>
</reference>
<accession>A0A2N5UDB3</accession>
<dbReference type="Proteomes" id="UP000235388">
    <property type="component" value="Unassembled WGS sequence"/>
</dbReference>
<comment type="caution">
    <text evidence="2">The sequence shown here is derived from an EMBL/GenBank/DDBJ whole genome shotgun (WGS) entry which is preliminary data.</text>
</comment>
<dbReference type="OrthoDB" id="5186at2759"/>
<evidence type="ECO:0000313" key="2">
    <source>
        <dbReference type="EMBL" id="PLW35737.1"/>
    </source>
</evidence>
<evidence type="ECO:0000256" key="1">
    <source>
        <dbReference type="SAM" id="MobiDB-lite"/>
    </source>
</evidence>
<keyword evidence="3" id="KW-1185">Reference proteome</keyword>
<protein>
    <submittedName>
        <fullName evidence="2">Uncharacterized protein</fullName>
    </submittedName>
</protein>
<sequence>MTELPPRISAASDSFSGLSDPDVDDRGGATSEHAAGLQGAACGWGATTVVPAEGMTRGKALEFPSLVMAAEAKVWVELEEGRTALKRALMPRPSSRGSSASRLLQRDARSLCALVPICGQGISRMTISSLINPNSTKNIVILNLASWTLEAKSLVGSYVSSTKDPGKFVFVGGDKKIATLIPQWDSLPSEVGVLFRSKAYLQDLNATTDQIDLCLNIQVVRLMTARPINFCDLTKASLKSFNVLSQLTRANFLLVMSIKLQMLTGLSPETHLPPPLRSRSTPTTTKKTVPTSPHLSLPRAQALLRAFQLYCPLKGRNTTNLI</sequence>
<evidence type="ECO:0000313" key="3">
    <source>
        <dbReference type="Proteomes" id="UP000235388"/>
    </source>
</evidence>
<dbReference type="AlphaFoldDB" id="A0A2N5UDB3"/>
<name>A0A2N5UDB3_9BASI</name>
<proteinExistence type="predicted"/>
<feature type="compositionally biased region" description="Low complexity" evidence="1">
    <location>
        <begin position="277"/>
        <end position="293"/>
    </location>
</feature>
<organism evidence="2 3">
    <name type="scientific">Puccinia coronata f. sp. avenae</name>
    <dbReference type="NCBI Taxonomy" id="200324"/>
    <lineage>
        <taxon>Eukaryota</taxon>
        <taxon>Fungi</taxon>
        <taxon>Dikarya</taxon>
        <taxon>Basidiomycota</taxon>
        <taxon>Pucciniomycotina</taxon>
        <taxon>Pucciniomycetes</taxon>
        <taxon>Pucciniales</taxon>
        <taxon>Pucciniaceae</taxon>
        <taxon>Puccinia</taxon>
    </lineage>
</organism>
<dbReference type="STRING" id="200324.A0A2N5UDB3"/>
<feature type="region of interest" description="Disordered" evidence="1">
    <location>
        <begin position="269"/>
        <end position="293"/>
    </location>
</feature>